<evidence type="ECO:0000256" key="1">
    <source>
        <dbReference type="ARBA" id="ARBA00023125"/>
    </source>
</evidence>
<proteinExistence type="predicted"/>
<feature type="domain" description="HTH CENPB-type" evidence="2">
    <location>
        <begin position="63"/>
        <end position="134"/>
    </location>
</feature>
<reference evidence="3" key="1">
    <citation type="submission" date="2021-02" db="EMBL/GenBank/DDBJ databases">
        <authorList>
            <person name="Nowell W R."/>
        </authorList>
    </citation>
    <scope>NUCLEOTIDE SEQUENCE</scope>
</reference>
<dbReference type="SUPFAM" id="SSF46689">
    <property type="entry name" value="Homeodomain-like"/>
    <property type="match status" value="2"/>
</dbReference>
<dbReference type="InterPro" id="IPR006600">
    <property type="entry name" value="HTH_CenpB_DNA-bd_dom"/>
</dbReference>
<keyword evidence="4" id="KW-1185">Reference proteome</keyword>
<dbReference type="GO" id="GO:0005634">
    <property type="term" value="C:nucleus"/>
    <property type="evidence" value="ECO:0007669"/>
    <property type="project" value="TreeGrafter"/>
</dbReference>
<dbReference type="AlphaFoldDB" id="A0A814NF85"/>
<comment type="caution">
    <text evidence="3">The sequence shown here is derived from an EMBL/GenBank/DDBJ whole genome shotgun (WGS) entry which is preliminary data.</text>
</comment>
<dbReference type="InterPro" id="IPR004875">
    <property type="entry name" value="DDE_SF_endonuclease_dom"/>
</dbReference>
<dbReference type="PANTHER" id="PTHR19303:SF73">
    <property type="entry name" value="PROTEIN PDC2"/>
    <property type="match status" value="1"/>
</dbReference>
<dbReference type="Proteomes" id="UP000663828">
    <property type="component" value="Unassembled WGS sequence"/>
</dbReference>
<name>A0A814NF85_ADIRI</name>
<dbReference type="PROSITE" id="PS51253">
    <property type="entry name" value="HTH_CENPB"/>
    <property type="match status" value="1"/>
</dbReference>
<dbReference type="EMBL" id="CAJNOR010001168">
    <property type="protein sequence ID" value="CAF1089715.1"/>
    <property type="molecule type" value="Genomic_DNA"/>
</dbReference>
<accession>A0A814NF85</accession>
<dbReference type="Pfam" id="PF03184">
    <property type="entry name" value="DDE_1"/>
    <property type="match status" value="1"/>
</dbReference>
<sequence length="351" mass="39951">MASNSGRRSTLLIEQKLKILEALESKKADDVAKYFNIGYSTVKKIRQNEEEIRKVVVNNGNLSRKRKRESPNEEIGEALIAWFHQMRAQNATINGPLMMGKAKQLAVTREHQESEPSHDWLALIKLAQKNWIDNVLPDVIESYDLNDVFNADETGLYYKAASSGTLAVSGTHPTGGKTPKDRMTVLFLCNSTGTEKKAYVIGKFKNPRCFKKARPPLPYYSSVNAWMTSWIWSDILQKFDQELGKRKNLLFADNASCHKINETLKNIKIICMLPNTTSLIQPLDRGIIRTTKMHHPTQVMREMLQAVNDGTSIIDYAKSIDILKALHMLKRAWFLVSPTTIENCFRKASFF</sequence>
<dbReference type="InterPro" id="IPR050863">
    <property type="entry name" value="CenT-Element_Derived"/>
</dbReference>
<dbReference type="Gene3D" id="1.10.10.60">
    <property type="entry name" value="Homeodomain-like"/>
    <property type="match status" value="2"/>
</dbReference>
<dbReference type="GO" id="GO:0003677">
    <property type="term" value="F:DNA binding"/>
    <property type="evidence" value="ECO:0007669"/>
    <property type="project" value="UniProtKB-KW"/>
</dbReference>
<organism evidence="3 4">
    <name type="scientific">Adineta ricciae</name>
    <name type="common">Rotifer</name>
    <dbReference type="NCBI Taxonomy" id="249248"/>
    <lineage>
        <taxon>Eukaryota</taxon>
        <taxon>Metazoa</taxon>
        <taxon>Spiralia</taxon>
        <taxon>Gnathifera</taxon>
        <taxon>Rotifera</taxon>
        <taxon>Eurotatoria</taxon>
        <taxon>Bdelloidea</taxon>
        <taxon>Adinetida</taxon>
        <taxon>Adinetidae</taxon>
        <taxon>Adineta</taxon>
    </lineage>
</organism>
<evidence type="ECO:0000313" key="4">
    <source>
        <dbReference type="Proteomes" id="UP000663828"/>
    </source>
</evidence>
<gene>
    <name evidence="3" type="ORF">XAT740_LOCUS17769</name>
</gene>
<keyword evidence="1" id="KW-0238">DNA-binding</keyword>
<dbReference type="PANTHER" id="PTHR19303">
    <property type="entry name" value="TRANSPOSON"/>
    <property type="match status" value="1"/>
</dbReference>
<evidence type="ECO:0000259" key="2">
    <source>
        <dbReference type="PROSITE" id="PS51253"/>
    </source>
</evidence>
<protein>
    <recommendedName>
        <fullName evidence="2">HTH CENPB-type domain-containing protein</fullName>
    </recommendedName>
</protein>
<dbReference type="Pfam" id="PF03221">
    <property type="entry name" value="HTH_Tnp_Tc5"/>
    <property type="match status" value="1"/>
</dbReference>
<feature type="non-terminal residue" evidence="3">
    <location>
        <position position="1"/>
    </location>
</feature>
<dbReference type="InterPro" id="IPR009057">
    <property type="entry name" value="Homeodomain-like_sf"/>
</dbReference>
<evidence type="ECO:0000313" key="3">
    <source>
        <dbReference type="EMBL" id="CAF1089715.1"/>
    </source>
</evidence>